<keyword evidence="4" id="KW-0560">Oxidoreductase</keyword>
<dbReference type="Pfam" id="PF13640">
    <property type="entry name" value="2OG-FeII_Oxy_3"/>
    <property type="match status" value="1"/>
</dbReference>
<dbReference type="PANTHER" id="PTHR10869">
    <property type="entry name" value="PROLYL 4-HYDROXYLASE ALPHA SUBUNIT"/>
    <property type="match status" value="1"/>
</dbReference>
<dbReference type="GO" id="GO:0051213">
    <property type="term" value="F:dioxygenase activity"/>
    <property type="evidence" value="ECO:0007669"/>
    <property type="project" value="UniProtKB-KW"/>
</dbReference>
<dbReference type="PANTHER" id="PTHR10869:SF246">
    <property type="entry name" value="TRANSMEMBRANE PROLYL 4-HYDROXYLASE"/>
    <property type="match status" value="1"/>
</dbReference>
<dbReference type="InterPro" id="IPR044862">
    <property type="entry name" value="Pro_4_hyd_alph_FE2OG_OXY"/>
</dbReference>
<evidence type="ECO:0000256" key="1">
    <source>
        <dbReference type="ARBA" id="ARBA00001961"/>
    </source>
</evidence>
<dbReference type="PROSITE" id="PS51471">
    <property type="entry name" value="FE2OG_OXY"/>
    <property type="match status" value="1"/>
</dbReference>
<name>M1PX89_9CAUD</name>
<dbReference type="InterPro" id="IPR006620">
    <property type="entry name" value="Pro_4_hyd_alph"/>
</dbReference>
<evidence type="ECO:0000256" key="3">
    <source>
        <dbReference type="ARBA" id="ARBA00022964"/>
    </source>
</evidence>
<dbReference type="Gene3D" id="2.60.120.620">
    <property type="entry name" value="q2cbj1_9rhob like domain"/>
    <property type="match status" value="1"/>
</dbReference>
<dbReference type="EMBL" id="JF974306">
    <property type="protein sequence ID" value="AGF91482.1"/>
    <property type="molecule type" value="Genomic_DNA"/>
</dbReference>
<evidence type="ECO:0000256" key="5">
    <source>
        <dbReference type="ARBA" id="ARBA00023004"/>
    </source>
</evidence>
<dbReference type="InterPro" id="IPR005123">
    <property type="entry name" value="Oxoglu/Fe-dep_dioxygenase_dom"/>
</dbReference>
<keyword evidence="3" id="KW-0223">Dioxygenase</keyword>
<evidence type="ECO:0000313" key="8">
    <source>
        <dbReference type="Proteomes" id="UP000502917"/>
    </source>
</evidence>
<dbReference type="GO" id="GO:0031418">
    <property type="term" value="F:L-ascorbic acid binding"/>
    <property type="evidence" value="ECO:0007669"/>
    <property type="project" value="InterPro"/>
</dbReference>
<evidence type="ECO:0000256" key="2">
    <source>
        <dbReference type="ARBA" id="ARBA00022723"/>
    </source>
</evidence>
<keyword evidence="2" id="KW-0479">Metal-binding</keyword>
<dbReference type="Proteomes" id="UP000502917">
    <property type="component" value="Segment"/>
</dbReference>
<proteinExistence type="predicted"/>
<dbReference type="SMART" id="SM00702">
    <property type="entry name" value="P4Hc"/>
    <property type="match status" value="1"/>
</dbReference>
<protein>
    <recommendedName>
        <fullName evidence="6">Fe2OG dioxygenase domain-containing protein</fullName>
    </recommendedName>
</protein>
<comment type="cofactor">
    <cofactor evidence="1">
        <name>L-ascorbate</name>
        <dbReference type="ChEBI" id="CHEBI:38290"/>
    </cofactor>
</comment>
<evidence type="ECO:0000313" key="7">
    <source>
        <dbReference type="EMBL" id="AGF91482.1"/>
    </source>
</evidence>
<dbReference type="GO" id="GO:0016705">
    <property type="term" value="F:oxidoreductase activity, acting on paired donors, with incorporation or reduction of molecular oxygen"/>
    <property type="evidence" value="ECO:0007669"/>
    <property type="project" value="InterPro"/>
</dbReference>
<organism evidence="7 8">
    <name type="scientific">Cyanophage P-SS1</name>
    <dbReference type="NCBI Taxonomy" id="889957"/>
    <lineage>
        <taxon>Viruses</taxon>
        <taxon>Duplodnaviria</taxon>
        <taxon>Heunggongvirae</taxon>
        <taxon>Uroviricota</taxon>
        <taxon>Caudoviricetes</taxon>
        <taxon>Pantevenvirales</taxon>
        <taxon>Kyanoviridae</taxon>
        <taxon>Ronodorvirus</taxon>
        <taxon>Ronodorvirus ssm4</taxon>
    </lineage>
</organism>
<evidence type="ECO:0000259" key="6">
    <source>
        <dbReference type="PROSITE" id="PS51471"/>
    </source>
</evidence>
<gene>
    <name evidence="7" type="ORF">CPYG_00188</name>
</gene>
<keyword evidence="5" id="KW-0408">Iron</keyword>
<evidence type="ECO:0000256" key="4">
    <source>
        <dbReference type="ARBA" id="ARBA00023002"/>
    </source>
</evidence>
<dbReference type="GO" id="GO:0005506">
    <property type="term" value="F:iron ion binding"/>
    <property type="evidence" value="ECO:0007669"/>
    <property type="project" value="InterPro"/>
</dbReference>
<dbReference type="InterPro" id="IPR045054">
    <property type="entry name" value="P4HA-like"/>
</dbReference>
<accession>M1PX89</accession>
<sequence>MINDVRFEDFIGIFDTNYNTQPLIDYWEYQHKCGATFNRKGIFNQERKPHQRKDQCLATEDFILDHNCGYEYMKQYNEITGECMELYVDEYESLMQYRYQQVYLNVQKTEPGQGYHAWHSENGSLGTNRRICATMMYLNDDFEGGETEFLYQHKRFKPKRGQVLIWPAGFTHTHRGLPPLDGAKYISTSWTENINA</sequence>
<reference evidence="7 8" key="1">
    <citation type="submission" date="2010-12" db="EMBL/GenBank/DDBJ databases">
        <title>The Genome Sequence of Cyanophage P-SS1.</title>
        <authorList>
            <consortium name="The Broad Institute Genome Sequencing Platform"/>
            <person name="Henn M.R."/>
            <person name="Sullivan M.S."/>
            <person name="Osburne M.S."/>
            <person name="Levin J."/>
            <person name="Malboeuf C."/>
            <person name="Casali M."/>
            <person name="Russ C."/>
            <person name="Lennon N."/>
            <person name="Chapman S.B."/>
            <person name="Erlich R."/>
            <person name="Young S.K."/>
            <person name="Yandava C."/>
            <person name="Zeng Q."/>
            <person name="Alvarado L."/>
            <person name="Anderson S."/>
            <person name="Berlin A."/>
            <person name="Chen Z."/>
            <person name="Freedman E."/>
            <person name="Gellesch M."/>
            <person name="Goldberg J."/>
            <person name="Green L."/>
            <person name="Griggs A."/>
            <person name="Gujja S."/>
            <person name="Heilman E.R."/>
            <person name="Heiman D."/>
            <person name="Hollinger A."/>
            <person name="Howarth C."/>
            <person name="Larson L."/>
            <person name="Mehta T."/>
            <person name="Pearson M."/>
            <person name="Roberts A."/>
            <person name="Ryan E."/>
            <person name="Saif S."/>
            <person name="Shea T."/>
            <person name="Shenoy N."/>
            <person name="Sisk P."/>
            <person name="Stolte C."/>
            <person name="Sykes S."/>
            <person name="White J."/>
            <person name="Yu Q."/>
            <person name="Coleman M.L."/>
            <person name="Huang K.H."/>
            <person name="Weigele P.R."/>
            <person name="DeFrancesco A.S."/>
            <person name="Kern S.E."/>
            <person name="Thompson L.R."/>
            <person name="Fu R."/>
            <person name="Hombeck B."/>
            <person name="Chisholm S.W."/>
            <person name="Haas B."/>
            <person name="Nusbaum C."/>
            <person name="Birren B."/>
        </authorList>
    </citation>
    <scope>NUCLEOTIDE SEQUENCE [LARGE SCALE GENOMIC DNA]</scope>
    <source>
        <strain evidence="7 8">P-SS1</strain>
    </source>
</reference>
<feature type="domain" description="Fe2OG dioxygenase" evidence="6">
    <location>
        <begin position="90"/>
        <end position="193"/>
    </location>
</feature>